<evidence type="ECO:0000256" key="7">
    <source>
        <dbReference type="SAM" id="SignalP"/>
    </source>
</evidence>
<dbReference type="InterPro" id="IPR000668">
    <property type="entry name" value="Peptidase_C1A_C"/>
</dbReference>
<keyword evidence="5" id="KW-0865">Zymogen</keyword>
<dbReference type="Proteomes" id="UP000835052">
    <property type="component" value="Unassembled WGS sequence"/>
</dbReference>
<dbReference type="GO" id="GO:0008234">
    <property type="term" value="F:cysteine-type peptidase activity"/>
    <property type="evidence" value="ECO:0007669"/>
    <property type="project" value="UniProtKB-KW"/>
</dbReference>
<name>A0A8S1HM99_9PELO</name>
<dbReference type="PROSITE" id="PS00139">
    <property type="entry name" value="THIOL_PROTEASE_CYS"/>
    <property type="match status" value="1"/>
</dbReference>
<evidence type="ECO:0000259" key="9">
    <source>
        <dbReference type="SMART" id="SM00848"/>
    </source>
</evidence>
<keyword evidence="6" id="KW-1015">Disulfide bond</keyword>
<evidence type="ECO:0000256" key="2">
    <source>
        <dbReference type="ARBA" id="ARBA00022670"/>
    </source>
</evidence>
<dbReference type="PANTHER" id="PTHR12411">
    <property type="entry name" value="CYSTEINE PROTEASE FAMILY C1-RELATED"/>
    <property type="match status" value="1"/>
</dbReference>
<keyword evidence="7" id="KW-0732">Signal</keyword>
<dbReference type="AlphaFoldDB" id="A0A8S1HM99"/>
<dbReference type="InterPro" id="IPR013201">
    <property type="entry name" value="Prot_inhib_I29"/>
</dbReference>
<keyword evidence="4" id="KW-0788">Thiol protease</keyword>
<dbReference type="SUPFAM" id="SSF54001">
    <property type="entry name" value="Cysteine proteinases"/>
    <property type="match status" value="1"/>
</dbReference>
<dbReference type="Pfam" id="PF00112">
    <property type="entry name" value="Peptidase_C1"/>
    <property type="match status" value="1"/>
</dbReference>
<keyword evidence="2" id="KW-0645">Protease</keyword>
<keyword evidence="11" id="KW-1185">Reference proteome</keyword>
<dbReference type="CDD" id="cd02248">
    <property type="entry name" value="Peptidase_C1A"/>
    <property type="match status" value="1"/>
</dbReference>
<dbReference type="InterPro" id="IPR000169">
    <property type="entry name" value="Pept_cys_AS"/>
</dbReference>
<dbReference type="InterPro" id="IPR038765">
    <property type="entry name" value="Papain-like_cys_pep_sf"/>
</dbReference>
<comment type="caution">
    <text evidence="10">The sequence shown here is derived from an EMBL/GenBank/DDBJ whole genome shotgun (WGS) entry which is preliminary data.</text>
</comment>
<dbReference type="Pfam" id="PF08246">
    <property type="entry name" value="Inhibitor_I29"/>
    <property type="match status" value="1"/>
</dbReference>
<feature type="signal peptide" evidence="7">
    <location>
        <begin position="1"/>
        <end position="21"/>
    </location>
</feature>
<dbReference type="InterPro" id="IPR039417">
    <property type="entry name" value="Peptidase_C1A_papain-like"/>
</dbReference>
<gene>
    <name evidence="10" type="ORF">CAUJ_LOCUS12983</name>
</gene>
<comment type="similarity">
    <text evidence="1">Belongs to the peptidase C1 family.</text>
</comment>
<evidence type="ECO:0000259" key="8">
    <source>
        <dbReference type="SMART" id="SM00645"/>
    </source>
</evidence>
<feature type="chain" id="PRO_5035834066" evidence="7">
    <location>
        <begin position="22"/>
        <end position="422"/>
    </location>
</feature>
<dbReference type="SMART" id="SM00645">
    <property type="entry name" value="Pept_C1"/>
    <property type="match status" value="1"/>
</dbReference>
<dbReference type="EMBL" id="CAJGYM010000085">
    <property type="protein sequence ID" value="CAD6197073.1"/>
    <property type="molecule type" value="Genomic_DNA"/>
</dbReference>
<evidence type="ECO:0000313" key="11">
    <source>
        <dbReference type="Proteomes" id="UP000835052"/>
    </source>
</evidence>
<dbReference type="InterPro" id="IPR000010">
    <property type="entry name" value="Cystatin_dom"/>
</dbReference>
<dbReference type="SMART" id="SM00848">
    <property type="entry name" value="Inhibitor_I29"/>
    <property type="match status" value="1"/>
</dbReference>
<dbReference type="Pfam" id="PF00031">
    <property type="entry name" value="Cystatin"/>
    <property type="match status" value="1"/>
</dbReference>
<protein>
    <submittedName>
        <fullName evidence="10">Uncharacterized protein</fullName>
    </submittedName>
</protein>
<evidence type="ECO:0000256" key="6">
    <source>
        <dbReference type="ARBA" id="ARBA00023157"/>
    </source>
</evidence>
<keyword evidence="3" id="KW-0378">Hydrolase</keyword>
<dbReference type="GO" id="GO:0004869">
    <property type="term" value="F:cysteine-type endopeptidase inhibitor activity"/>
    <property type="evidence" value="ECO:0007669"/>
    <property type="project" value="InterPro"/>
</dbReference>
<sequence>MRGEVFLLLCALISCSVGASAKVKTIDEEDNFLYESMAKKAIRKYNKESKEPFRWELDKMLEVNRQLADGIKYSIYMTIVKTNCRNDEDSSADCEHTDVVKKCNAEVKRRIRRHGIQETVIMKNCEEEFTKDLKKFDKRKIELTHDDSITVEDLRKAKIIKPRDYVHWNSFLDFMDRHEKKYTDKREVLKKFRVFKRNLKAVRHMQEAEQGTAVYGITKFSDLTSSQFKKIYLPYQWEQPVYPLREADLQEEGVDVDEEPLENFDWRDHGAVTQVKNQGSCGSCWAFSTTGNVEGAWYLAKKKLVSLSEQQLVDCDTLDQGCNGGLPSNAYKQIIEMGGLEPEDVYPYDAKGETCHITRKDLAVYINDSVEIPHDEKKMQAWLVAKGPISIVGSELFDERKNKVRGRILEISMLLRKSIESV</sequence>
<dbReference type="InterPro" id="IPR013128">
    <property type="entry name" value="Peptidase_C1A"/>
</dbReference>
<evidence type="ECO:0000256" key="5">
    <source>
        <dbReference type="ARBA" id="ARBA00023145"/>
    </source>
</evidence>
<dbReference type="OrthoDB" id="387093at2759"/>
<dbReference type="PROSITE" id="PS51257">
    <property type="entry name" value="PROKAR_LIPOPROTEIN"/>
    <property type="match status" value="1"/>
</dbReference>
<dbReference type="GO" id="GO:0006508">
    <property type="term" value="P:proteolysis"/>
    <property type="evidence" value="ECO:0007669"/>
    <property type="project" value="UniProtKB-KW"/>
</dbReference>
<reference evidence="10" key="1">
    <citation type="submission" date="2020-10" db="EMBL/GenBank/DDBJ databases">
        <authorList>
            <person name="Kikuchi T."/>
        </authorList>
    </citation>
    <scope>NUCLEOTIDE SEQUENCE</scope>
    <source>
        <strain evidence="10">NKZ352</strain>
    </source>
</reference>
<proteinExistence type="inferred from homology"/>
<feature type="domain" description="Cathepsin propeptide inhibitor" evidence="9">
    <location>
        <begin position="171"/>
        <end position="228"/>
    </location>
</feature>
<organism evidence="10 11">
    <name type="scientific">Caenorhabditis auriculariae</name>
    <dbReference type="NCBI Taxonomy" id="2777116"/>
    <lineage>
        <taxon>Eukaryota</taxon>
        <taxon>Metazoa</taxon>
        <taxon>Ecdysozoa</taxon>
        <taxon>Nematoda</taxon>
        <taxon>Chromadorea</taxon>
        <taxon>Rhabditida</taxon>
        <taxon>Rhabditina</taxon>
        <taxon>Rhabditomorpha</taxon>
        <taxon>Rhabditoidea</taxon>
        <taxon>Rhabditidae</taxon>
        <taxon>Peloderinae</taxon>
        <taxon>Caenorhabditis</taxon>
    </lineage>
</organism>
<dbReference type="Gene3D" id="3.90.70.10">
    <property type="entry name" value="Cysteine proteinases"/>
    <property type="match status" value="1"/>
</dbReference>
<dbReference type="CDD" id="cd00042">
    <property type="entry name" value="CY"/>
    <property type="match status" value="1"/>
</dbReference>
<evidence type="ECO:0000256" key="1">
    <source>
        <dbReference type="ARBA" id="ARBA00008455"/>
    </source>
</evidence>
<evidence type="ECO:0000313" key="10">
    <source>
        <dbReference type="EMBL" id="CAD6197073.1"/>
    </source>
</evidence>
<evidence type="ECO:0000256" key="4">
    <source>
        <dbReference type="ARBA" id="ARBA00022807"/>
    </source>
</evidence>
<accession>A0A8S1HM99</accession>
<dbReference type="InterPro" id="IPR046350">
    <property type="entry name" value="Cystatin_sf"/>
</dbReference>
<feature type="domain" description="Peptidase C1A papain C-terminal" evidence="8">
    <location>
        <begin position="260"/>
        <end position="415"/>
    </location>
</feature>
<dbReference type="SUPFAM" id="SSF54403">
    <property type="entry name" value="Cystatin/monellin"/>
    <property type="match status" value="1"/>
</dbReference>
<evidence type="ECO:0000256" key="3">
    <source>
        <dbReference type="ARBA" id="ARBA00022801"/>
    </source>
</evidence>
<dbReference type="Gene3D" id="3.10.450.10">
    <property type="match status" value="1"/>
</dbReference>